<dbReference type="EC" id="2.1.1.171" evidence="3"/>
<dbReference type="EMBL" id="JAANAS010000035">
    <property type="protein sequence ID" value="NGZ89333.1"/>
    <property type="molecule type" value="Genomic_DNA"/>
</dbReference>
<dbReference type="Pfam" id="PF03602">
    <property type="entry name" value="Cons_hypoth95"/>
    <property type="match status" value="1"/>
</dbReference>
<accession>A0A967ACZ4</accession>
<dbReference type="Gene3D" id="3.40.50.150">
    <property type="entry name" value="Vaccinia Virus protein VP39"/>
    <property type="match status" value="1"/>
</dbReference>
<dbReference type="PANTHER" id="PTHR43542:SF1">
    <property type="entry name" value="METHYLTRANSFERASE"/>
    <property type="match status" value="1"/>
</dbReference>
<evidence type="ECO:0000313" key="4">
    <source>
        <dbReference type="Proteomes" id="UP000643701"/>
    </source>
</evidence>
<evidence type="ECO:0000313" key="3">
    <source>
        <dbReference type="EMBL" id="NGZ89333.1"/>
    </source>
</evidence>
<dbReference type="InterPro" id="IPR002052">
    <property type="entry name" value="DNA_methylase_N6_adenine_CS"/>
</dbReference>
<comment type="caution">
    <text evidence="3">The sequence shown here is derived from an EMBL/GenBank/DDBJ whole genome shotgun (WGS) entry which is preliminary data.</text>
</comment>
<dbReference type="Proteomes" id="UP000643701">
    <property type="component" value="Unassembled WGS sequence"/>
</dbReference>
<dbReference type="InterPro" id="IPR029063">
    <property type="entry name" value="SAM-dependent_MTases_sf"/>
</dbReference>
<dbReference type="AlphaFoldDB" id="A0A967ACZ4"/>
<dbReference type="GO" id="GO:0052913">
    <property type="term" value="F:16S rRNA (guanine(966)-N(2))-methyltransferase activity"/>
    <property type="evidence" value="ECO:0007669"/>
    <property type="project" value="UniProtKB-EC"/>
</dbReference>
<dbReference type="PROSITE" id="PS00092">
    <property type="entry name" value="N6_MTASE"/>
    <property type="match status" value="1"/>
</dbReference>
<dbReference type="NCBIfam" id="TIGR00095">
    <property type="entry name" value="16S rRNA (guanine(966)-N(2))-methyltransferase RsmD"/>
    <property type="match status" value="1"/>
</dbReference>
<keyword evidence="1 3" id="KW-0489">Methyltransferase</keyword>
<dbReference type="PIRSF" id="PIRSF004553">
    <property type="entry name" value="CHP00095"/>
    <property type="match status" value="1"/>
</dbReference>
<keyword evidence="4" id="KW-1185">Reference proteome</keyword>
<dbReference type="SUPFAM" id="SSF53335">
    <property type="entry name" value="S-adenosyl-L-methionine-dependent methyltransferases"/>
    <property type="match status" value="1"/>
</dbReference>
<dbReference type="CDD" id="cd02440">
    <property type="entry name" value="AdoMet_MTases"/>
    <property type="match status" value="1"/>
</dbReference>
<keyword evidence="2 3" id="KW-0808">Transferase</keyword>
<dbReference type="GO" id="GO:0003676">
    <property type="term" value="F:nucleic acid binding"/>
    <property type="evidence" value="ECO:0007669"/>
    <property type="project" value="InterPro"/>
</dbReference>
<organism evidence="3 4">
    <name type="scientific">Psychroflexus maritimus</name>
    <dbReference type="NCBI Taxonomy" id="2714865"/>
    <lineage>
        <taxon>Bacteria</taxon>
        <taxon>Pseudomonadati</taxon>
        <taxon>Bacteroidota</taxon>
        <taxon>Flavobacteriia</taxon>
        <taxon>Flavobacteriales</taxon>
        <taxon>Flavobacteriaceae</taxon>
        <taxon>Psychroflexus</taxon>
    </lineage>
</organism>
<dbReference type="InterPro" id="IPR004398">
    <property type="entry name" value="RNA_MeTrfase_RsmD"/>
</dbReference>
<dbReference type="RefSeq" id="WP_166399598.1">
    <property type="nucleotide sequence ID" value="NZ_JAANAS010000035.1"/>
</dbReference>
<name>A0A967ACZ4_9FLAO</name>
<proteinExistence type="predicted"/>
<sequence>MRIVSGKYKGRRITAPKNIPARPTTDFAKEALFNILNNQIFFSTIEVIDLFAGIGSISLEFASRGTKTIVAVDSHSGSCQFIKETAEELEAPIQVIQSDVFDFLNKTPIISDLIFADPPYNFEVEEVEQITKLVKERKLLKEEGMLIIEHSKHTNLDSLHGFKEKRKYGSSSFSFFEFN</sequence>
<protein>
    <submittedName>
        <fullName evidence="3">16S rRNA (Guanine(966)-N(2))-methyltransferase RsmD</fullName>
        <ecNumber evidence="3">2.1.1.171</ecNumber>
    </submittedName>
</protein>
<gene>
    <name evidence="3" type="primary">rsmD</name>
    <name evidence="3" type="ORF">G7034_03605</name>
</gene>
<evidence type="ECO:0000256" key="2">
    <source>
        <dbReference type="ARBA" id="ARBA00022679"/>
    </source>
</evidence>
<dbReference type="PANTHER" id="PTHR43542">
    <property type="entry name" value="METHYLTRANSFERASE"/>
    <property type="match status" value="1"/>
</dbReference>
<evidence type="ECO:0000256" key="1">
    <source>
        <dbReference type="ARBA" id="ARBA00022603"/>
    </source>
</evidence>
<reference evidence="3" key="1">
    <citation type="submission" date="2020-03" db="EMBL/GenBank/DDBJ databases">
        <title>Psychroflexus Maritimus sp. nov., isolate from marine sediment.</title>
        <authorList>
            <person name="Zhong Y.-L."/>
        </authorList>
    </citation>
    <scope>NUCLEOTIDE SEQUENCE</scope>
    <source>
        <strain evidence="3">C1</strain>
    </source>
</reference>